<dbReference type="Proteomes" id="UP001282284">
    <property type="component" value="Unassembled WGS sequence"/>
</dbReference>
<dbReference type="RefSeq" id="WP_317943451.1">
    <property type="nucleotide sequence ID" value="NZ_JAUBDI010000006.1"/>
</dbReference>
<gene>
    <name evidence="1" type="ORF">QT711_08575</name>
</gene>
<evidence type="ECO:0000313" key="1">
    <source>
        <dbReference type="EMBL" id="MDW0113241.1"/>
    </source>
</evidence>
<comment type="caution">
    <text evidence="1">The sequence shown here is derived from an EMBL/GenBank/DDBJ whole genome shotgun (WGS) entry which is preliminary data.</text>
</comment>
<accession>A0ABU4G8E8</accession>
<dbReference type="EMBL" id="JAUBDI010000006">
    <property type="protein sequence ID" value="MDW0113241.1"/>
    <property type="molecule type" value="Genomic_DNA"/>
</dbReference>
<name>A0ABU4G8E8_9BACL</name>
<protein>
    <submittedName>
        <fullName evidence="1">Transcriptional regulator</fullName>
    </submittedName>
</protein>
<keyword evidence="2" id="KW-1185">Reference proteome</keyword>
<proteinExistence type="predicted"/>
<evidence type="ECO:0000313" key="2">
    <source>
        <dbReference type="Proteomes" id="UP001282284"/>
    </source>
</evidence>
<organism evidence="1 2">
    <name type="scientific">Sporosarcina saromensis</name>
    <dbReference type="NCBI Taxonomy" id="359365"/>
    <lineage>
        <taxon>Bacteria</taxon>
        <taxon>Bacillati</taxon>
        <taxon>Bacillota</taxon>
        <taxon>Bacilli</taxon>
        <taxon>Bacillales</taxon>
        <taxon>Caryophanaceae</taxon>
        <taxon>Sporosarcina</taxon>
    </lineage>
</organism>
<sequence>MRNQVLKMCERREVAEMIYMCADGTLTKRRLKILSVHRDSFIAYCYLRRAKRTFKVERVLSLWRVRHYESEAI</sequence>
<reference evidence="1 2" key="1">
    <citation type="submission" date="2023-06" db="EMBL/GenBank/DDBJ databases">
        <title>Sporosarcina sp. nov., isolated from Korean traditional fermented seafood 'Jeotgal'.</title>
        <authorList>
            <person name="Yang A.I."/>
            <person name="Shin N.-R."/>
        </authorList>
    </citation>
    <scope>NUCLEOTIDE SEQUENCE [LARGE SCALE GENOMIC DNA]</scope>
    <source>
        <strain evidence="1 2">KCTC13119</strain>
    </source>
</reference>